<gene>
    <name evidence="1" type="ORF">LtaPh_3426851</name>
</gene>
<dbReference type="VEuPathDB" id="TriTrypDB:LtaPh_3426851"/>
<comment type="caution">
    <text evidence="1">The sequence shown here is derived from an EMBL/GenBank/DDBJ whole genome shotgun (WGS) entry which is preliminary data.</text>
</comment>
<reference evidence="1" key="1">
    <citation type="submission" date="2019-11" db="EMBL/GenBank/DDBJ databases">
        <title>Leishmania tarentolae CDS.</title>
        <authorList>
            <person name="Goto Y."/>
            <person name="Yamagishi J."/>
        </authorList>
    </citation>
    <scope>NUCLEOTIDE SEQUENCE [LARGE SCALE GENOMIC DNA]</scope>
    <source>
        <strain evidence="1">Parrot Tar II</strain>
    </source>
</reference>
<dbReference type="AlphaFoldDB" id="A0A640KTI9"/>
<protein>
    <submittedName>
        <fullName evidence="1">40S ribosomal protein S19 protein, putative</fullName>
    </submittedName>
</protein>
<accession>A0A640KTI9</accession>
<name>A0A640KTI9_LEITA</name>
<dbReference type="EMBL" id="BLBS01000054">
    <property type="protein sequence ID" value="GET92344.1"/>
    <property type="molecule type" value="Genomic_DNA"/>
</dbReference>
<dbReference type="Proteomes" id="UP000419144">
    <property type="component" value="Unassembled WGS sequence"/>
</dbReference>
<evidence type="ECO:0000313" key="2">
    <source>
        <dbReference type="Proteomes" id="UP000419144"/>
    </source>
</evidence>
<sequence length="243" mass="27055">MYRYAPITHVLSGSGILENGDEFILHHGCSQEQDPSHRQEEGCDPEGRQCVALDQDGSSPLQTGGEDLCTKLHRDHEELPRPRTCTAEPGLVLHPVCRRSARHLPAPGSGLRRPQQALWQQEELRQPSRAHCEVLHRPPPLGLQVADEARSRGAWCAVWSAPYTQGPQVRGLPGFPGSHPQVWCQQVGSFVDNRSRSVGLCIMRACVAKQQKEGGGQSKVRRGFRSHLSLRRSPCFRSRRDTS</sequence>
<keyword evidence="1" id="KW-0689">Ribosomal protein</keyword>
<proteinExistence type="predicted"/>
<keyword evidence="2" id="KW-1185">Reference proteome</keyword>
<organism evidence="1 2">
    <name type="scientific">Leishmania tarentolae</name>
    <name type="common">Sauroleishmania tarentolae</name>
    <dbReference type="NCBI Taxonomy" id="5689"/>
    <lineage>
        <taxon>Eukaryota</taxon>
        <taxon>Discoba</taxon>
        <taxon>Euglenozoa</taxon>
        <taxon>Kinetoplastea</taxon>
        <taxon>Metakinetoplastina</taxon>
        <taxon>Trypanosomatida</taxon>
        <taxon>Trypanosomatidae</taxon>
        <taxon>Leishmaniinae</taxon>
        <taxon>Leishmania</taxon>
        <taxon>lizard Leishmania</taxon>
    </lineage>
</organism>
<dbReference type="GO" id="GO:0005840">
    <property type="term" value="C:ribosome"/>
    <property type="evidence" value="ECO:0007669"/>
    <property type="project" value="UniProtKB-KW"/>
</dbReference>
<keyword evidence="1" id="KW-0687">Ribonucleoprotein</keyword>
<evidence type="ECO:0000313" key="1">
    <source>
        <dbReference type="EMBL" id="GET92344.1"/>
    </source>
</evidence>